<name>A0A815FCB4_9BILA</name>
<organism evidence="2 3">
    <name type="scientific">Adineta steineri</name>
    <dbReference type="NCBI Taxonomy" id="433720"/>
    <lineage>
        <taxon>Eukaryota</taxon>
        <taxon>Metazoa</taxon>
        <taxon>Spiralia</taxon>
        <taxon>Gnathifera</taxon>
        <taxon>Rotifera</taxon>
        <taxon>Eurotatoria</taxon>
        <taxon>Bdelloidea</taxon>
        <taxon>Adinetida</taxon>
        <taxon>Adinetidae</taxon>
        <taxon>Adineta</taxon>
    </lineage>
</organism>
<feature type="domain" description="Phosphatidylinositol transfer protein N-terminal" evidence="1">
    <location>
        <begin position="1"/>
        <end position="61"/>
    </location>
</feature>
<protein>
    <recommendedName>
        <fullName evidence="1">Phosphatidylinositol transfer protein N-terminal domain-containing protein</fullName>
    </recommendedName>
</protein>
<gene>
    <name evidence="2" type="ORF">IZO911_LOCUS34943</name>
</gene>
<dbReference type="GO" id="GO:0035091">
    <property type="term" value="F:phosphatidylinositol binding"/>
    <property type="evidence" value="ECO:0007669"/>
    <property type="project" value="TreeGrafter"/>
</dbReference>
<dbReference type="PRINTS" id="PR00391">
    <property type="entry name" value="PITRANSFER"/>
</dbReference>
<comment type="caution">
    <text evidence="2">The sequence shown here is derived from an EMBL/GenBank/DDBJ whole genome shotgun (WGS) entry which is preliminary data.</text>
</comment>
<sequence>MCAYKTVRVRFEVWGFQTRVEDFTQRAVRDILILAHRQAFTWMDEWYGMSMDQVREYEREMFERTNKKVLQSTAPIISPISTPTTTNNTIFD</sequence>
<dbReference type="InterPro" id="IPR055261">
    <property type="entry name" value="PI_transfer_N"/>
</dbReference>
<evidence type="ECO:0000313" key="3">
    <source>
        <dbReference type="Proteomes" id="UP000663860"/>
    </source>
</evidence>
<dbReference type="InterPro" id="IPR001666">
    <property type="entry name" value="PI_transfer"/>
</dbReference>
<dbReference type="Gene3D" id="3.30.530.20">
    <property type="match status" value="1"/>
</dbReference>
<dbReference type="AlphaFoldDB" id="A0A815FCB4"/>
<dbReference type="InterPro" id="IPR023393">
    <property type="entry name" value="START-like_dom_sf"/>
</dbReference>
<reference evidence="2" key="1">
    <citation type="submission" date="2021-02" db="EMBL/GenBank/DDBJ databases">
        <authorList>
            <person name="Nowell W R."/>
        </authorList>
    </citation>
    <scope>NUCLEOTIDE SEQUENCE</scope>
</reference>
<dbReference type="PANTHER" id="PTHR10658">
    <property type="entry name" value="PHOSPHATIDYLINOSITOL TRANSFER PROTEIN"/>
    <property type="match status" value="1"/>
</dbReference>
<accession>A0A815FCB4</accession>
<dbReference type="PANTHER" id="PTHR10658:SF54">
    <property type="entry name" value="CYTOPLASMIC PHOSPHATIDYLINOSITOL TRANSFER PROTEIN 1"/>
    <property type="match status" value="1"/>
</dbReference>
<dbReference type="GO" id="GO:0005737">
    <property type="term" value="C:cytoplasm"/>
    <property type="evidence" value="ECO:0007669"/>
    <property type="project" value="TreeGrafter"/>
</dbReference>
<dbReference type="SUPFAM" id="SSF55961">
    <property type="entry name" value="Bet v1-like"/>
    <property type="match status" value="1"/>
</dbReference>
<evidence type="ECO:0000259" key="1">
    <source>
        <dbReference type="Pfam" id="PF02121"/>
    </source>
</evidence>
<evidence type="ECO:0000313" key="2">
    <source>
        <dbReference type="EMBL" id="CAF1317228.1"/>
    </source>
</evidence>
<dbReference type="GO" id="GO:0008526">
    <property type="term" value="F:phosphatidylinositol transfer activity"/>
    <property type="evidence" value="ECO:0007669"/>
    <property type="project" value="TreeGrafter"/>
</dbReference>
<dbReference type="EMBL" id="CAJNOE010000715">
    <property type="protein sequence ID" value="CAF1317228.1"/>
    <property type="molecule type" value="Genomic_DNA"/>
</dbReference>
<dbReference type="Pfam" id="PF02121">
    <property type="entry name" value="IP_trans"/>
    <property type="match status" value="1"/>
</dbReference>
<proteinExistence type="predicted"/>
<dbReference type="Proteomes" id="UP000663860">
    <property type="component" value="Unassembled WGS sequence"/>
</dbReference>